<evidence type="ECO:0000313" key="2">
    <source>
        <dbReference type="EMBL" id="KAK3930511.1"/>
    </source>
</evidence>
<evidence type="ECO:0000256" key="1">
    <source>
        <dbReference type="SAM" id="MobiDB-lite"/>
    </source>
</evidence>
<sequence>MERWNRQVGRNKKQRTMEPEVGREDSMELASEIEPSLSILDLPPEVIMSVVVGMNCSKPFMFGRVED</sequence>
<keyword evidence="2" id="KW-0675">Receptor</keyword>
<feature type="region of interest" description="Disordered" evidence="1">
    <location>
        <begin position="1"/>
        <end position="26"/>
    </location>
</feature>
<gene>
    <name evidence="2" type="ORF">KUF71_005245</name>
</gene>
<keyword evidence="3" id="KW-1185">Reference proteome</keyword>
<proteinExistence type="predicted"/>
<reference evidence="2" key="2">
    <citation type="journal article" date="2023" name="BMC Genomics">
        <title>Pest status, molecular evolution, and epigenetic factors derived from the genome assembly of Frankliniella fusca, a thysanopteran phytovirus vector.</title>
        <authorList>
            <person name="Catto M.A."/>
            <person name="Labadie P.E."/>
            <person name="Jacobson A.L."/>
            <person name="Kennedy G.G."/>
            <person name="Srinivasan R."/>
            <person name="Hunt B.G."/>
        </authorList>
    </citation>
    <scope>NUCLEOTIDE SEQUENCE</scope>
    <source>
        <strain evidence="2">PL_HMW_Pooled</strain>
    </source>
</reference>
<evidence type="ECO:0000313" key="3">
    <source>
        <dbReference type="Proteomes" id="UP001219518"/>
    </source>
</evidence>
<keyword evidence="2" id="KW-0808">Transferase</keyword>
<protein>
    <submittedName>
        <fullName evidence="2">Leucine-rich repeat receptor-like tyrosine-protein kinase PXC3</fullName>
    </submittedName>
</protein>
<keyword evidence="2" id="KW-0418">Kinase</keyword>
<dbReference type="EMBL" id="JAHWGI010001411">
    <property type="protein sequence ID" value="KAK3930511.1"/>
    <property type="molecule type" value="Genomic_DNA"/>
</dbReference>
<organism evidence="2 3">
    <name type="scientific">Frankliniella fusca</name>
    <dbReference type="NCBI Taxonomy" id="407009"/>
    <lineage>
        <taxon>Eukaryota</taxon>
        <taxon>Metazoa</taxon>
        <taxon>Ecdysozoa</taxon>
        <taxon>Arthropoda</taxon>
        <taxon>Hexapoda</taxon>
        <taxon>Insecta</taxon>
        <taxon>Pterygota</taxon>
        <taxon>Neoptera</taxon>
        <taxon>Paraneoptera</taxon>
        <taxon>Thysanoptera</taxon>
        <taxon>Terebrantia</taxon>
        <taxon>Thripoidea</taxon>
        <taxon>Thripidae</taxon>
        <taxon>Frankliniella</taxon>
    </lineage>
</organism>
<reference evidence="2" key="1">
    <citation type="submission" date="2021-07" db="EMBL/GenBank/DDBJ databases">
        <authorList>
            <person name="Catto M.A."/>
            <person name="Jacobson A."/>
            <person name="Kennedy G."/>
            <person name="Labadie P."/>
            <person name="Hunt B.G."/>
            <person name="Srinivasan R."/>
        </authorList>
    </citation>
    <scope>NUCLEOTIDE SEQUENCE</scope>
    <source>
        <strain evidence="2">PL_HMW_Pooled</strain>
        <tissue evidence="2">Head</tissue>
    </source>
</reference>
<dbReference type="GO" id="GO:0016301">
    <property type="term" value="F:kinase activity"/>
    <property type="evidence" value="ECO:0007669"/>
    <property type="project" value="UniProtKB-KW"/>
</dbReference>
<comment type="caution">
    <text evidence="2">The sequence shown here is derived from an EMBL/GenBank/DDBJ whole genome shotgun (WGS) entry which is preliminary data.</text>
</comment>
<accession>A0AAE1I1N5</accession>
<name>A0AAE1I1N5_9NEOP</name>
<dbReference type="Proteomes" id="UP001219518">
    <property type="component" value="Unassembled WGS sequence"/>
</dbReference>
<feature type="compositionally biased region" description="Basic and acidic residues" evidence="1">
    <location>
        <begin position="15"/>
        <end position="26"/>
    </location>
</feature>
<dbReference type="AlphaFoldDB" id="A0AAE1I1N5"/>